<name>A0ABS7GWX9_9HYPH</name>
<protein>
    <submittedName>
        <fullName evidence="1">GrpB family protein</fullName>
    </submittedName>
</protein>
<gene>
    <name evidence="1" type="ORF">JNB85_15595</name>
</gene>
<keyword evidence="2" id="KW-1185">Reference proteome</keyword>
<organism evidence="1 2">
    <name type="scientific">Rhizobium mesosinicum</name>
    <dbReference type="NCBI Taxonomy" id="335017"/>
    <lineage>
        <taxon>Bacteria</taxon>
        <taxon>Pseudomonadati</taxon>
        <taxon>Pseudomonadota</taxon>
        <taxon>Alphaproteobacteria</taxon>
        <taxon>Hyphomicrobiales</taxon>
        <taxon>Rhizobiaceae</taxon>
        <taxon>Rhizobium/Agrobacterium group</taxon>
        <taxon>Rhizobium</taxon>
    </lineage>
</organism>
<dbReference type="PANTHER" id="PTHR34822:SF1">
    <property type="entry name" value="GRPB FAMILY PROTEIN"/>
    <property type="match status" value="1"/>
</dbReference>
<reference evidence="1 2" key="1">
    <citation type="journal article" date="2021" name="MBio">
        <title>Poor Competitiveness of Bradyrhizobium in Pigeon Pea Root Colonization in Indian Soils.</title>
        <authorList>
            <person name="Chalasani D."/>
            <person name="Basu A."/>
            <person name="Pullabhotla S.V.S.R.N."/>
            <person name="Jorrin B."/>
            <person name="Neal A.L."/>
            <person name="Poole P.S."/>
            <person name="Podile A.R."/>
            <person name="Tkacz A."/>
        </authorList>
    </citation>
    <scope>NUCLEOTIDE SEQUENCE [LARGE SCALE GENOMIC DNA]</scope>
    <source>
        <strain evidence="1 2">HU56</strain>
    </source>
</reference>
<proteinExistence type="predicted"/>
<dbReference type="SUPFAM" id="SSF81301">
    <property type="entry name" value="Nucleotidyltransferase"/>
    <property type="match status" value="1"/>
</dbReference>
<dbReference type="InterPro" id="IPR007344">
    <property type="entry name" value="GrpB/CoaE"/>
</dbReference>
<evidence type="ECO:0000313" key="1">
    <source>
        <dbReference type="EMBL" id="MBW9053833.1"/>
    </source>
</evidence>
<comment type="caution">
    <text evidence="1">The sequence shown here is derived from an EMBL/GenBank/DDBJ whole genome shotgun (WGS) entry which is preliminary data.</text>
</comment>
<dbReference type="Gene3D" id="3.30.460.10">
    <property type="entry name" value="Beta Polymerase, domain 2"/>
    <property type="match status" value="1"/>
</dbReference>
<accession>A0ABS7GWX9</accession>
<evidence type="ECO:0000313" key="2">
    <source>
        <dbReference type="Proteomes" id="UP000717752"/>
    </source>
</evidence>
<sequence length="185" mass="20666">MPIEICPPRQSWGDDFINLKQAILRAAPAGAVIHHIGSTAVPRLPAKDTIDIQVSVDALDLVDEEAFEQVGFKSRSIVTDHCPPGLDLAESELRKLFFKSTGRPANIHVRERGRFNQRYPLLCRDFLRAHPTAAAAYGLIKQRLASFFPDNADAYYDIKDPVFDIIMEGAYDWAKLTGWTEPSGD</sequence>
<dbReference type="InterPro" id="IPR043519">
    <property type="entry name" value="NT_sf"/>
</dbReference>
<dbReference type="PANTHER" id="PTHR34822">
    <property type="entry name" value="GRPB DOMAIN PROTEIN (AFU_ORTHOLOGUE AFUA_1G01530)"/>
    <property type="match status" value="1"/>
</dbReference>
<dbReference type="RefSeq" id="WP_220335252.1">
    <property type="nucleotide sequence ID" value="NZ_JAEUAK010000005.1"/>
</dbReference>
<dbReference type="Proteomes" id="UP000717752">
    <property type="component" value="Unassembled WGS sequence"/>
</dbReference>
<dbReference type="Pfam" id="PF04229">
    <property type="entry name" value="GrpB"/>
    <property type="match status" value="1"/>
</dbReference>
<dbReference type="EMBL" id="JAEUAK010000005">
    <property type="protein sequence ID" value="MBW9053833.1"/>
    <property type="molecule type" value="Genomic_DNA"/>
</dbReference>